<evidence type="ECO:0000256" key="2">
    <source>
        <dbReference type="ARBA" id="ARBA00022737"/>
    </source>
</evidence>
<feature type="domain" description="EGF-like" evidence="6">
    <location>
        <begin position="455"/>
        <end position="493"/>
    </location>
</feature>
<feature type="domain" description="EGF-like" evidence="6">
    <location>
        <begin position="850"/>
        <end position="894"/>
    </location>
</feature>
<dbReference type="AlphaFoldDB" id="A0AAE1AEY3"/>
<evidence type="ECO:0000256" key="3">
    <source>
        <dbReference type="ARBA" id="ARBA00023157"/>
    </source>
</evidence>
<feature type="domain" description="EGF-like calcium-binding" evidence="5">
    <location>
        <begin position="799"/>
        <end position="846"/>
    </location>
</feature>
<feature type="domain" description="EGF-like" evidence="6">
    <location>
        <begin position="802"/>
        <end position="846"/>
    </location>
</feature>
<dbReference type="PROSITE" id="PS01187">
    <property type="entry name" value="EGF_CA"/>
    <property type="match status" value="3"/>
</dbReference>
<proteinExistence type="predicted"/>
<dbReference type="EMBL" id="JAWDGP010001955">
    <property type="protein sequence ID" value="KAK3786564.1"/>
    <property type="molecule type" value="Genomic_DNA"/>
</dbReference>
<dbReference type="PANTHER" id="PTHR24034:SF89">
    <property type="entry name" value="COMPLEMENT COMPONENT C1Q RECEPTOR"/>
    <property type="match status" value="1"/>
</dbReference>
<gene>
    <name evidence="7" type="ORF">RRG08_036669</name>
</gene>
<dbReference type="InterPro" id="IPR000742">
    <property type="entry name" value="EGF"/>
</dbReference>
<dbReference type="InterPro" id="IPR050751">
    <property type="entry name" value="ECM_structural_protein"/>
</dbReference>
<feature type="domain" description="EGF-like calcium-binding" evidence="5">
    <location>
        <begin position="494"/>
        <end position="535"/>
    </location>
</feature>
<keyword evidence="2" id="KW-0677">Repeat</keyword>
<organism evidence="7 8">
    <name type="scientific">Elysia crispata</name>
    <name type="common">lettuce slug</name>
    <dbReference type="NCBI Taxonomy" id="231223"/>
    <lineage>
        <taxon>Eukaryota</taxon>
        <taxon>Metazoa</taxon>
        <taxon>Spiralia</taxon>
        <taxon>Lophotrochozoa</taxon>
        <taxon>Mollusca</taxon>
        <taxon>Gastropoda</taxon>
        <taxon>Heterobranchia</taxon>
        <taxon>Euthyneura</taxon>
        <taxon>Panpulmonata</taxon>
        <taxon>Sacoglossa</taxon>
        <taxon>Placobranchoidea</taxon>
        <taxon>Plakobranchidae</taxon>
        <taxon>Elysia</taxon>
    </lineage>
</organism>
<evidence type="ECO:0000256" key="4">
    <source>
        <dbReference type="SAM" id="Phobius"/>
    </source>
</evidence>
<keyword evidence="3" id="KW-1015">Disulfide bond</keyword>
<evidence type="ECO:0000259" key="6">
    <source>
        <dbReference type="SMART" id="SM00181"/>
    </source>
</evidence>
<evidence type="ECO:0000259" key="5">
    <source>
        <dbReference type="SMART" id="SM00179"/>
    </source>
</evidence>
<keyword evidence="4" id="KW-1133">Transmembrane helix</keyword>
<dbReference type="InterPro" id="IPR018097">
    <property type="entry name" value="EGF_Ca-bd_CS"/>
</dbReference>
<name>A0AAE1AEY3_9GAST</name>
<keyword evidence="4" id="KW-0812">Transmembrane</keyword>
<dbReference type="GO" id="GO:0005509">
    <property type="term" value="F:calcium ion binding"/>
    <property type="evidence" value="ECO:0007669"/>
    <property type="project" value="InterPro"/>
</dbReference>
<dbReference type="CDD" id="cd00054">
    <property type="entry name" value="EGF_CA"/>
    <property type="match status" value="1"/>
</dbReference>
<reference evidence="7" key="1">
    <citation type="journal article" date="2023" name="G3 (Bethesda)">
        <title>A reference genome for the long-term kleptoplast-retaining sea slug Elysia crispata morphotype clarki.</title>
        <authorList>
            <person name="Eastman K.E."/>
            <person name="Pendleton A.L."/>
            <person name="Shaikh M.A."/>
            <person name="Suttiyut T."/>
            <person name="Ogas R."/>
            <person name="Tomko P."/>
            <person name="Gavelis G."/>
            <person name="Widhalm J.R."/>
            <person name="Wisecaver J.H."/>
        </authorList>
    </citation>
    <scope>NUCLEOTIDE SEQUENCE</scope>
    <source>
        <strain evidence="7">ECLA1</strain>
    </source>
</reference>
<feature type="domain" description="EGF-like calcium-binding" evidence="5">
    <location>
        <begin position="847"/>
        <end position="894"/>
    </location>
</feature>
<accession>A0AAE1AEY3</accession>
<dbReference type="SMART" id="SM00179">
    <property type="entry name" value="EGF_CA"/>
    <property type="match status" value="3"/>
</dbReference>
<evidence type="ECO:0000256" key="1">
    <source>
        <dbReference type="ARBA" id="ARBA00022536"/>
    </source>
</evidence>
<dbReference type="Gene3D" id="2.10.25.10">
    <property type="entry name" value="Laminin"/>
    <property type="match status" value="3"/>
</dbReference>
<keyword evidence="8" id="KW-1185">Reference proteome</keyword>
<keyword evidence="4" id="KW-0472">Membrane</keyword>
<dbReference type="InterPro" id="IPR049883">
    <property type="entry name" value="NOTCH1_EGF-like"/>
</dbReference>
<evidence type="ECO:0000313" key="8">
    <source>
        <dbReference type="Proteomes" id="UP001283361"/>
    </source>
</evidence>
<dbReference type="InterPro" id="IPR001881">
    <property type="entry name" value="EGF-like_Ca-bd_dom"/>
</dbReference>
<feature type="transmembrane region" description="Helical" evidence="4">
    <location>
        <begin position="1098"/>
        <end position="1118"/>
    </location>
</feature>
<dbReference type="Pfam" id="PF07645">
    <property type="entry name" value="EGF_CA"/>
    <property type="match status" value="3"/>
</dbReference>
<keyword evidence="1" id="KW-0245">EGF-like domain</keyword>
<dbReference type="Proteomes" id="UP001283361">
    <property type="component" value="Unassembled WGS sequence"/>
</dbReference>
<evidence type="ECO:0000313" key="7">
    <source>
        <dbReference type="EMBL" id="KAK3786564.1"/>
    </source>
</evidence>
<dbReference type="SMART" id="SM00181">
    <property type="entry name" value="EGF"/>
    <property type="match status" value="3"/>
</dbReference>
<protein>
    <submittedName>
        <fullName evidence="7">Uncharacterized protein</fullName>
    </submittedName>
</protein>
<dbReference type="PANTHER" id="PTHR24034">
    <property type="entry name" value="EGF-LIKE DOMAIN-CONTAINING PROTEIN"/>
    <property type="match status" value="1"/>
</dbReference>
<sequence length="1122" mass="124901">MHSITPSRCVQITAEKPKPPHWEYTVDNPDRWSKSLWLTGRWAWLCTSPHYYKETLVLWVCSLVLRGFIMTNHLTLVLLSGLTVLGNAQVCERKYDVPNAFPEDVCNTYLGAAANEAVVRTIHFTGISIPDTVHGMIYTRNGNKIVITNHAAAACKNIDNYHEFDPRDHVYQLPGIVCSRTGIKFWYSYQPHRPDFLQSAIFTLSGTDLDDDVVFPVFLRDTPGQRLPTQGFGSGRCVHLNATTNCERYLGSTCSNFMICGYDDNHLDVPKCCVSGNPPTILPPPANARRSATPSWMKPVYSPLIPPETVCRISVGPTHYIQRTFYFKDFIPMPFYLQVFLYTDTVTSTLMGNSVDCAANGITDDSMRLFGGADHAQCYEDGLRIWYKVPGAWGGVGSTPGAKDWTSISVYGLRLNGEDTDIAPLDLDTSLYPNMRNLVLGECVTYANGDLGTSVCYRDEMRECSTLQECVSVNGPFSCRCIDGYKTQGTTCVDVDECVSSSTNDCDAATHVCQNTPGAYTCVPKPPPKPPKPCLVSGTVSVTADNSKCVVKDLYDPPQVGCNLGKRGRIRVLMYPTSLESQSLYIDYKYSRTKGQERETVSSYENCFNIATDYNLLSHDLLNTHQAFTIHRAVDVPDTMLHHYSQPQMADVSVYCYTNAIVFWMRSPVRLLSVEITGITNLDIEDIDNPNMNTSAEVVFGLKELIHDYYPVPATLIEPRLPATKKCAVTGASDHCFWAQMSSGDQCNYANSYCKRKPRNGKPSYGCDCLPGNTPTGGGCSINHVCEAGLTLKDDRCVDVNECKPDNPCVHSPQLACVNDYGTYHCVEPSTCPAGHAFDQPTGECKDVNECLDWVKHNVDCDGETTTCVNNNGGYSCKCKSSDQYLDISGKSCKPYSYEYRLMDPSRFRCCHATDRVSAMMVRCRLKRSFVPKPGDSSSAMYDKIEPFRCVHLFRGKYSGVSPTSPASPFIIVENGQAESLIQFTKYVQGAFNIARRNQGGDGEVMFNPNFLLQGGCEQMYSFQSNTSPTDVQQTVSFLYTNNIHEFSDPSHPFIASCKTTTMSTSFYLDRLLEPRQSQVPLHSCTKEQFDRNSMHRMFSSIIGIYIVLIAAMLLNLVRHPG</sequence>
<comment type="caution">
    <text evidence="7">The sequence shown here is derived from an EMBL/GenBank/DDBJ whole genome shotgun (WGS) entry which is preliminary data.</text>
</comment>